<proteinExistence type="predicted"/>
<dbReference type="RefSeq" id="WP_344762591.1">
    <property type="nucleotide sequence ID" value="NZ_BAAAZE010000007.1"/>
</dbReference>
<dbReference type="SUPFAM" id="SSF52172">
    <property type="entry name" value="CheY-like"/>
    <property type="match status" value="1"/>
</dbReference>
<name>A0ABP7T0J5_9BURK</name>
<feature type="region of interest" description="Disordered" evidence="2">
    <location>
        <begin position="143"/>
        <end position="162"/>
    </location>
</feature>
<keyword evidence="1" id="KW-0597">Phosphoprotein</keyword>
<dbReference type="InterPro" id="IPR011006">
    <property type="entry name" value="CheY-like_superfamily"/>
</dbReference>
<dbReference type="InterPro" id="IPR051015">
    <property type="entry name" value="EvgA-like"/>
</dbReference>
<dbReference type="PANTHER" id="PTHR45566:SF1">
    <property type="entry name" value="HTH-TYPE TRANSCRIPTIONAL REGULATOR YHJB-RELATED"/>
    <property type="match status" value="1"/>
</dbReference>
<organism evidence="4 5">
    <name type="scientific">Actimicrobium antarcticum</name>
    <dbReference type="NCBI Taxonomy" id="1051899"/>
    <lineage>
        <taxon>Bacteria</taxon>
        <taxon>Pseudomonadati</taxon>
        <taxon>Pseudomonadota</taxon>
        <taxon>Betaproteobacteria</taxon>
        <taxon>Burkholderiales</taxon>
        <taxon>Oxalobacteraceae</taxon>
        <taxon>Actimicrobium</taxon>
    </lineage>
</organism>
<dbReference type="Pfam" id="PF00072">
    <property type="entry name" value="Response_reg"/>
    <property type="match status" value="1"/>
</dbReference>
<dbReference type="PANTHER" id="PTHR45566">
    <property type="entry name" value="HTH-TYPE TRANSCRIPTIONAL REGULATOR YHJB-RELATED"/>
    <property type="match status" value="1"/>
</dbReference>
<feature type="modified residue" description="4-aspartylphosphate" evidence="1">
    <location>
        <position position="53"/>
    </location>
</feature>
<reference evidence="5" key="1">
    <citation type="journal article" date="2019" name="Int. J. Syst. Evol. Microbiol.">
        <title>The Global Catalogue of Microorganisms (GCM) 10K type strain sequencing project: providing services to taxonomists for standard genome sequencing and annotation.</title>
        <authorList>
            <consortium name="The Broad Institute Genomics Platform"/>
            <consortium name="The Broad Institute Genome Sequencing Center for Infectious Disease"/>
            <person name="Wu L."/>
            <person name="Ma J."/>
        </authorList>
    </citation>
    <scope>NUCLEOTIDE SEQUENCE [LARGE SCALE GENOMIC DNA]</scope>
    <source>
        <strain evidence="5">JCM 16673</strain>
    </source>
</reference>
<evidence type="ECO:0000259" key="3">
    <source>
        <dbReference type="PROSITE" id="PS50110"/>
    </source>
</evidence>
<evidence type="ECO:0000313" key="5">
    <source>
        <dbReference type="Proteomes" id="UP001501353"/>
    </source>
</evidence>
<keyword evidence="5" id="KW-1185">Reference proteome</keyword>
<protein>
    <recommendedName>
        <fullName evidence="3">Response regulatory domain-containing protein</fullName>
    </recommendedName>
</protein>
<evidence type="ECO:0000256" key="2">
    <source>
        <dbReference type="SAM" id="MobiDB-lite"/>
    </source>
</evidence>
<dbReference type="PROSITE" id="PS50110">
    <property type="entry name" value="RESPONSE_REGULATORY"/>
    <property type="match status" value="1"/>
</dbReference>
<evidence type="ECO:0000256" key="1">
    <source>
        <dbReference type="PROSITE-ProRule" id="PRU00169"/>
    </source>
</evidence>
<sequence>MLRVVIIDDNAVTRNLLTTMLVAGGHEVVGDSNTSDAGLARAIKLRPQLLCIDIGTDPVRSMEILDLLRASLPKVLIFIVSANMDPEIVQGALQRGVHGFIVKPFKSTTVTAIIRNAILKLARAQTRTVANQTAEDPISVDQPLLADAALRPEDSAVGPSDT</sequence>
<dbReference type="Proteomes" id="UP001501353">
    <property type="component" value="Unassembled WGS sequence"/>
</dbReference>
<dbReference type="Gene3D" id="3.40.50.2300">
    <property type="match status" value="1"/>
</dbReference>
<feature type="domain" description="Response regulatory" evidence="3">
    <location>
        <begin position="3"/>
        <end position="118"/>
    </location>
</feature>
<comment type="caution">
    <text evidence="4">The sequence shown here is derived from an EMBL/GenBank/DDBJ whole genome shotgun (WGS) entry which is preliminary data.</text>
</comment>
<evidence type="ECO:0000313" key="4">
    <source>
        <dbReference type="EMBL" id="GAA4019294.1"/>
    </source>
</evidence>
<dbReference type="SMART" id="SM00448">
    <property type="entry name" value="REC"/>
    <property type="match status" value="1"/>
</dbReference>
<dbReference type="EMBL" id="BAAAZE010000007">
    <property type="protein sequence ID" value="GAA4019294.1"/>
    <property type="molecule type" value="Genomic_DNA"/>
</dbReference>
<accession>A0ABP7T0J5</accession>
<dbReference type="InterPro" id="IPR001789">
    <property type="entry name" value="Sig_transdc_resp-reg_receiver"/>
</dbReference>
<gene>
    <name evidence="4" type="ORF">GCM10022212_14360</name>
</gene>